<gene>
    <name evidence="1" type="ORF">DB30_05213</name>
</gene>
<reference evidence="1 2" key="1">
    <citation type="submission" date="2014-12" db="EMBL/GenBank/DDBJ databases">
        <title>Genome assembly of Enhygromyxa salina DSM 15201.</title>
        <authorList>
            <person name="Sharma G."/>
            <person name="Subramanian S."/>
        </authorList>
    </citation>
    <scope>NUCLEOTIDE SEQUENCE [LARGE SCALE GENOMIC DNA]</scope>
    <source>
        <strain evidence="1 2">DSM 15201</strain>
    </source>
</reference>
<dbReference type="EMBL" id="JMCC02000047">
    <property type="protein sequence ID" value="KIG15795.1"/>
    <property type="molecule type" value="Genomic_DNA"/>
</dbReference>
<organism evidence="1 2">
    <name type="scientific">Enhygromyxa salina</name>
    <dbReference type="NCBI Taxonomy" id="215803"/>
    <lineage>
        <taxon>Bacteria</taxon>
        <taxon>Pseudomonadati</taxon>
        <taxon>Myxococcota</taxon>
        <taxon>Polyangia</taxon>
        <taxon>Nannocystales</taxon>
        <taxon>Nannocystaceae</taxon>
        <taxon>Enhygromyxa</taxon>
    </lineage>
</organism>
<sequence>MLMFDDPAGEALFMCDRYQVLVMPLDSAADPEAVFALRVDEATDLFTAMGRTNVGAKLLGRGARRKLPAQRRRRAGRP</sequence>
<name>A0A0C2D1V6_9BACT</name>
<protein>
    <submittedName>
        <fullName evidence="1">Uncharacterized protein</fullName>
    </submittedName>
</protein>
<dbReference type="Proteomes" id="UP000031599">
    <property type="component" value="Unassembled WGS sequence"/>
</dbReference>
<dbReference type="AlphaFoldDB" id="A0A0C2D1V6"/>
<accession>A0A0C2D1V6</accession>
<evidence type="ECO:0000313" key="1">
    <source>
        <dbReference type="EMBL" id="KIG15795.1"/>
    </source>
</evidence>
<proteinExistence type="predicted"/>
<evidence type="ECO:0000313" key="2">
    <source>
        <dbReference type="Proteomes" id="UP000031599"/>
    </source>
</evidence>
<comment type="caution">
    <text evidence="1">The sequence shown here is derived from an EMBL/GenBank/DDBJ whole genome shotgun (WGS) entry which is preliminary data.</text>
</comment>